<feature type="signal peptide" evidence="11">
    <location>
        <begin position="1"/>
        <end position="30"/>
    </location>
</feature>
<evidence type="ECO:0000313" key="14">
    <source>
        <dbReference type="Proteomes" id="UP000178432"/>
    </source>
</evidence>
<dbReference type="UniPathway" id="UPA00219"/>
<keyword evidence="3" id="KW-0964">Secreted</keyword>
<organism evidence="13 14">
    <name type="scientific">Candidatus Buchananbacteria bacterium RIFCSPHIGHO2_01_FULL_46_12</name>
    <dbReference type="NCBI Taxonomy" id="1797536"/>
    <lineage>
        <taxon>Bacteria</taxon>
        <taxon>Candidatus Buchananiibacteriota</taxon>
    </lineage>
</organism>
<dbReference type="GO" id="GO:0071555">
    <property type="term" value="P:cell wall organization"/>
    <property type="evidence" value="ECO:0007669"/>
    <property type="project" value="UniProtKB-UniRule"/>
</dbReference>
<dbReference type="PROSITE" id="PS52029">
    <property type="entry name" value="LD_TPASE"/>
    <property type="match status" value="1"/>
</dbReference>
<keyword evidence="5 11" id="KW-0732">Signal</keyword>
<evidence type="ECO:0000256" key="5">
    <source>
        <dbReference type="ARBA" id="ARBA00022729"/>
    </source>
</evidence>
<dbReference type="Gene3D" id="4.10.1080.10">
    <property type="entry name" value="TSP type-3 repeat"/>
    <property type="match status" value="1"/>
</dbReference>
<dbReference type="InterPro" id="IPR059100">
    <property type="entry name" value="TSP3_bac"/>
</dbReference>
<dbReference type="Proteomes" id="UP000178432">
    <property type="component" value="Unassembled WGS sequence"/>
</dbReference>
<evidence type="ECO:0000256" key="3">
    <source>
        <dbReference type="ARBA" id="ARBA00022525"/>
    </source>
</evidence>
<evidence type="ECO:0000259" key="12">
    <source>
        <dbReference type="PROSITE" id="PS52029"/>
    </source>
</evidence>
<keyword evidence="7 10" id="KW-0133">Cell shape</keyword>
<feature type="chain" id="PRO_5009581511" description="L,D-TPase catalytic domain-containing protein" evidence="11">
    <location>
        <begin position="31"/>
        <end position="256"/>
    </location>
</feature>
<dbReference type="GO" id="GO:0005509">
    <property type="term" value="F:calcium ion binding"/>
    <property type="evidence" value="ECO:0007669"/>
    <property type="project" value="InterPro"/>
</dbReference>
<dbReference type="PANTHER" id="PTHR30582">
    <property type="entry name" value="L,D-TRANSPEPTIDASE"/>
    <property type="match status" value="1"/>
</dbReference>
<evidence type="ECO:0000256" key="4">
    <source>
        <dbReference type="ARBA" id="ARBA00022679"/>
    </source>
</evidence>
<evidence type="ECO:0000256" key="2">
    <source>
        <dbReference type="ARBA" id="ARBA00004752"/>
    </source>
</evidence>
<dbReference type="GO" id="GO:0005576">
    <property type="term" value="C:extracellular region"/>
    <property type="evidence" value="ECO:0007669"/>
    <property type="project" value="TreeGrafter"/>
</dbReference>
<proteinExistence type="predicted"/>
<sequence length="256" mass="28361">MKNKNKKFSGLIFAMVFFMAFFISIPKALAAEGPDTDQDGLPDAVEISLYHTDPNQADTDGDGQDDYTEIYNGFSPLKAEPIKLSSLDSDNDGAPDSWEIRLGLDLLKADTDGDGYADGVEVNNGYDPKSAEPKKLAKEIKVSLAEQKLAYYFNGVELEKFLISSGVKSMPTPAGNFSVLDKVSSKNYGGRGFDFYYPDTKWNLHFATKGLRYYIHGAYWHNKFGQPMSHGCVNVSYGNMERLYNFAQVGTSVEIS</sequence>
<comment type="caution">
    <text evidence="13">The sequence shown here is derived from an EMBL/GenBank/DDBJ whole genome shotgun (WGS) entry which is preliminary data.</text>
</comment>
<evidence type="ECO:0000256" key="6">
    <source>
        <dbReference type="ARBA" id="ARBA00022837"/>
    </source>
</evidence>
<evidence type="ECO:0000256" key="11">
    <source>
        <dbReference type="SAM" id="SignalP"/>
    </source>
</evidence>
<dbReference type="InterPro" id="IPR038063">
    <property type="entry name" value="Transpep_catalytic_dom"/>
</dbReference>
<accession>A0A1G1Y5I7</accession>
<dbReference type="Gene3D" id="2.40.440.10">
    <property type="entry name" value="L,D-transpeptidase catalytic domain-like"/>
    <property type="match status" value="1"/>
</dbReference>
<evidence type="ECO:0000256" key="10">
    <source>
        <dbReference type="PROSITE-ProRule" id="PRU01373"/>
    </source>
</evidence>
<keyword evidence="4" id="KW-0808">Transferase</keyword>
<dbReference type="GO" id="GO:0016740">
    <property type="term" value="F:transferase activity"/>
    <property type="evidence" value="ECO:0007669"/>
    <property type="project" value="UniProtKB-KW"/>
</dbReference>
<feature type="active site" description="Proton donor/acceptor" evidence="10">
    <location>
        <position position="216"/>
    </location>
</feature>
<dbReference type="InterPro" id="IPR028974">
    <property type="entry name" value="TSP_type-3_rpt"/>
</dbReference>
<dbReference type="EMBL" id="MHIF01000036">
    <property type="protein sequence ID" value="OGY47444.1"/>
    <property type="molecule type" value="Genomic_DNA"/>
</dbReference>
<name>A0A1G1Y5I7_9BACT</name>
<evidence type="ECO:0000313" key="13">
    <source>
        <dbReference type="EMBL" id="OGY47444.1"/>
    </source>
</evidence>
<evidence type="ECO:0000256" key="8">
    <source>
        <dbReference type="ARBA" id="ARBA00022984"/>
    </source>
</evidence>
<dbReference type="PANTHER" id="PTHR30582:SF2">
    <property type="entry name" value="L,D-TRANSPEPTIDASE YCIB-RELATED"/>
    <property type="match status" value="1"/>
</dbReference>
<dbReference type="Pfam" id="PF03734">
    <property type="entry name" value="YkuD"/>
    <property type="match status" value="1"/>
</dbReference>
<dbReference type="GO" id="GO:0018104">
    <property type="term" value="P:peptidoglycan-protein cross-linking"/>
    <property type="evidence" value="ECO:0007669"/>
    <property type="project" value="TreeGrafter"/>
</dbReference>
<feature type="active site" description="Nucleophile" evidence="10">
    <location>
        <position position="232"/>
    </location>
</feature>
<evidence type="ECO:0000256" key="1">
    <source>
        <dbReference type="ARBA" id="ARBA00004613"/>
    </source>
</evidence>
<dbReference type="GO" id="GO:0008360">
    <property type="term" value="P:regulation of cell shape"/>
    <property type="evidence" value="ECO:0007669"/>
    <property type="project" value="UniProtKB-UniRule"/>
</dbReference>
<dbReference type="InterPro" id="IPR005490">
    <property type="entry name" value="LD_TPept_cat_dom"/>
</dbReference>
<dbReference type="SUPFAM" id="SSF103647">
    <property type="entry name" value="TSP type-3 repeat"/>
    <property type="match status" value="1"/>
</dbReference>
<dbReference type="SUPFAM" id="SSF141523">
    <property type="entry name" value="L,D-transpeptidase catalytic domain-like"/>
    <property type="match status" value="1"/>
</dbReference>
<comment type="pathway">
    <text evidence="2 10">Cell wall biogenesis; peptidoglycan biosynthesis.</text>
</comment>
<keyword evidence="6" id="KW-0106">Calcium</keyword>
<comment type="subcellular location">
    <subcellularLocation>
        <location evidence="1">Secreted</location>
    </subcellularLocation>
</comment>
<dbReference type="GO" id="GO:0071972">
    <property type="term" value="F:peptidoglycan L,D-transpeptidase activity"/>
    <property type="evidence" value="ECO:0007669"/>
    <property type="project" value="TreeGrafter"/>
</dbReference>
<dbReference type="InterPro" id="IPR050979">
    <property type="entry name" value="LD-transpeptidase"/>
</dbReference>
<evidence type="ECO:0000256" key="7">
    <source>
        <dbReference type="ARBA" id="ARBA00022960"/>
    </source>
</evidence>
<gene>
    <name evidence="13" type="ORF">A2663_04265</name>
</gene>
<evidence type="ECO:0000256" key="9">
    <source>
        <dbReference type="ARBA" id="ARBA00023316"/>
    </source>
</evidence>
<dbReference type="Pfam" id="PF18884">
    <property type="entry name" value="TSP3_bac"/>
    <property type="match status" value="3"/>
</dbReference>
<dbReference type="AlphaFoldDB" id="A0A1G1Y5I7"/>
<keyword evidence="8 10" id="KW-0573">Peptidoglycan synthesis</keyword>
<feature type="domain" description="L,D-TPase catalytic" evidence="12">
    <location>
        <begin position="138"/>
        <end position="256"/>
    </location>
</feature>
<keyword evidence="9 10" id="KW-0961">Cell wall biogenesis/degradation</keyword>
<dbReference type="CDD" id="cd16913">
    <property type="entry name" value="YkuD_like"/>
    <property type="match status" value="1"/>
</dbReference>
<protein>
    <recommendedName>
        <fullName evidence="12">L,D-TPase catalytic domain-containing protein</fullName>
    </recommendedName>
</protein>
<reference evidence="13 14" key="1">
    <citation type="journal article" date="2016" name="Nat. Commun.">
        <title>Thousands of microbial genomes shed light on interconnected biogeochemical processes in an aquifer system.</title>
        <authorList>
            <person name="Anantharaman K."/>
            <person name="Brown C.T."/>
            <person name="Hug L.A."/>
            <person name="Sharon I."/>
            <person name="Castelle C.J."/>
            <person name="Probst A.J."/>
            <person name="Thomas B.C."/>
            <person name="Singh A."/>
            <person name="Wilkins M.J."/>
            <person name="Karaoz U."/>
            <person name="Brodie E.L."/>
            <person name="Williams K.H."/>
            <person name="Hubbard S.S."/>
            <person name="Banfield J.F."/>
        </authorList>
    </citation>
    <scope>NUCLEOTIDE SEQUENCE [LARGE SCALE GENOMIC DNA]</scope>
</reference>